<feature type="compositionally biased region" description="Low complexity" evidence="3">
    <location>
        <begin position="339"/>
        <end position="348"/>
    </location>
</feature>
<feature type="domain" description="Fibronectin type-III" evidence="5">
    <location>
        <begin position="2211"/>
        <end position="2311"/>
    </location>
</feature>
<dbReference type="SMART" id="SM00060">
    <property type="entry name" value="FN3"/>
    <property type="match status" value="13"/>
</dbReference>
<keyword evidence="4" id="KW-0472">Membrane</keyword>
<reference evidence="6 7" key="1">
    <citation type="journal article" date="2015" name="Nature">
        <title>rRNA introns, odd ribosomes, and small enigmatic genomes across a large radiation of phyla.</title>
        <authorList>
            <person name="Brown C.T."/>
            <person name="Hug L.A."/>
            <person name="Thomas B.C."/>
            <person name="Sharon I."/>
            <person name="Castelle C.J."/>
            <person name="Singh A."/>
            <person name="Wilkins M.J."/>
            <person name="Williams K.H."/>
            <person name="Banfield J.F."/>
        </authorList>
    </citation>
    <scope>NUCLEOTIDE SEQUENCE [LARGE SCALE GENOMIC DNA]</scope>
</reference>
<dbReference type="Pfam" id="PF00041">
    <property type="entry name" value="fn3"/>
    <property type="match status" value="1"/>
</dbReference>
<feature type="domain" description="Fibronectin type-III" evidence="5">
    <location>
        <begin position="1308"/>
        <end position="1406"/>
    </location>
</feature>
<feature type="domain" description="Fibronectin type-III" evidence="5">
    <location>
        <begin position="2421"/>
        <end position="2512"/>
    </location>
</feature>
<dbReference type="InterPro" id="IPR003961">
    <property type="entry name" value="FN3_dom"/>
</dbReference>
<keyword evidence="4" id="KW-1133">Transmembrane helix</keyword>
<feature type="region of interest" description="Disordered" evidence="3">
    <location>
        <begin position="206"/>
        <end position="226"/>
    </location>
</feature>
<dbReference type="CDD" id="cd00063">
    <property type="entry name" value="FN3"/>
    <property type="match status" value="1"/>
</dbReference>
<organism evidence="6 7">
    <name type="scientific">Candidatus Falkowbacteria bacterium GW2011_GWF2_39_8</name>
    <dbReference type="NCBI Taxonomy" id="1618642"/>
    <lineage>
        <taxon>Bacteria</taxon>
        <taxon>Candidatus Falkowiibacteriota</taxon>
    </lineage>
</organism>
<feature type="domain" description="Fibronectin type-III" evidence="5">
    <location>
        <begin position="2011"/>
        <end position="2105"/>
    </location>
</feature>
<dbReference type="GO" id="GO:0046872">
    <property type="term" value="F:metal ion binding"/>
    <property type="evidence" value="ECO:0007669"/>
    <property type="project" value="InterPro"/>
</dbReference>
<sequence>MLKLYYYLQSKIQTTELSLSQKIEKKLNEPYNSNLFYFNVIFLNIALVFWQIAVLLIILTRDPGISFNIFFKQRELRSCPFSYHYFKSIQQKVRVFSLAGMSAMVIVTVITSLITNLIFGGTPPGRAATYTYSEGWASYASASNLSIAANLLSLNLLSGSFIQTNNGTTTTGFNLPGATFVNSILNGTGDTSIRLATTTQGLSFTQTDDTANTSGPSTLSGGFNNSGNVKSNAEVVGTGSSALIRLSTLPSNQVTKVWGVGGTDGNTAPGTYSWTVPNGVTSFTATVNGAGGNGGGRGGYYNNGEYCAEWCGDNCCDVQYDFGCDDVVAGSAGGPSSVTNGTQTATANGGNGGPPGGGGGVSNSNVNVVSSSASGGSAGSSYWGSGDTSGGCSVNNSYAVNGGSGGNLVATFNSASGVYTITVGSGANNGSVTIVYSTAIVYNSSGSYISYVDGGASPTVWNTFRFNRSLTAGGSGAATANFKVRSGDSATIPPADLESAGCTITDSQSGVAQALSSSCAGTGRYMWYKATLVSENGTRSPQIDDVIISRKTLYQPSGSFTSGIMDVGQKTKSSTLNISWNETVPTGASSAKVQVTSSNENLSDNFNTSSLNTEKWNAATGGSLDSNRYKITSQSTNSVYPNLTMKNASLIGDFDVQADYDISSLTAAAGKNTLIQILTSQQFQCMVTQSGALNSYNSAGSTVTTPQAGYTAQLTGKLRATRTSNTINCYLLDANSNGWVNFARMVGGTDITGNAKANLMLADQDNANNLETVYFDNFIVWGNNLTDTTGSFFGPAGTSNVNDTYTVNSGQALNAIHNGSQWFRYKAIFATSDTATSTMLNDLTFSYSNYPSSGYLISSAFDSGSFANILNRITWSEALYDNTDVTFQLRTAATEEGLSSAAWTGPDGTVNTSFTSQIGSETIPNVFKVGNDDQWFQYKATLTSSGALTPSVTSASVEYIINAPPAFDTASPYNPNGAIAYQATSSDAVNWGKVIIKYRAKDGDTASGTQPFKVLPTYYYSTNSGATWATATQMRISDTATQTVAADFSSIITAVWDPYAELGTSTDTIVAQIKVKIDDFELSNSSANAVSSLFHLDTKAPIHDSPTMSLTATSSPTRLSINVPNETNVASLKMRLSTNYATISASPWESYTATKNYDSGTNKVWIQFMDEFGNISDIQGVEPPESPSGLMIQDISNLRATSVYREFLSFNVANNPQHSGDFERYNIYRSTDDVNFNWLASTNLEYNYFIDSDAIPETTVYYRITIEDSNGNISTYSDSLKARANGAIDPDTDEGGGGVASALIPPIFTSTPTSTVSSITTSGATITWDTDTLSDSTVYYSTSSAAISNDTAPSTGVATMASTSPGHTVTLSGLTRNTTYYYMIKSANVSGAVSTSSQSSFTTLNGASISALTVASSTTNTTATVEWTTDEAANSYLVYSVNSNLSDSFEVGNATATSSHAITLTGLSPGTRYYFYVKSDLDTYPTNAPYLNFLTTQDLTAPTITDVESTPTHNTAQVTWRTSNETATSTLRYATSSVEALDAEGHYEEKTEKIGYLNINHSFELLGLLGATTYYIKLISTDANGNTASTTSSFETSATPDTAGPTITYSGNAVSNTTVNSARLVWQTDDESSSSYVYYATSSDFDLATAKVVGQNDAVTTHTVDLTGLDQGQQYFFALKSIDSNSNQTVATSSEFYFTTYAGPEITNATSTPELNASVISWLTSNLSDGYVIYSTSTLFTQTAEIGISSKDATSHSITLPNLLEDQLYYYKIRSTNENGAITTYPASGYLSFRTLQDTSLPAVIGRIFTTNIAEHEAEIAFTTNKSATSVISYGQNAEDESGWLSQSQDEATENHTFSLSNLVSNVAYYFKLVLTDTKGNINTIDNTSDTVPSADFQFTTVDTTAPTISSTTPSNTTVTSATIGWQTDEAATAYLQYSTSSVLAEFETNYQEATNQTPSLSPSVDIGGLTQGTTYYYRVRSTDNQNNQSEFSYADESQTLYSFTTIDGPTINNIAVPAKTMTTATISWDTGASSTNAVVIYDTNSEFLTAKQQADLANNTTHEVTLNGLTAGQIYYFKVQSTDENGSATTVFDAGSQTFTTDDDTTGPVITFDASTDMVDITNTGATISWITEESATSTIYYGASADNLNLQLNNKPNNLNRNHQFKLTGLTASTTYYLKLVSSDQYGNRTEQTEISFTTLITPDTEAPTIYDITPSDSSVSGITISWSTKDSNENPELATSYLQYSTDQANFDSTYQEVGRDGLVSSHEVTLSNLTASTTYYYRVKSADQNGNTSTTVDLREFTTTVGPVVSNVSATVATTTITITWQTTNQAGSPLAGDSYVIYDFNSNFINSQEQGSATTSASNHSVTLTNLEPGQTYYYKVRTTAANGGVTTQSVNPATQNTYSFQTYTDSIAPNITFDLNTDIQKTTDNSIGLTWRTNESARGTLLYGITSGDYQTATTSPDYTTAHPFIITGLASSTTYYFQLYAVDPSSNATTSEEFSFTTLGTQINEADARAAEAALQAQLIAAQQQLSSTASSSEEQLASLRAQITSLQQQLVTAQRSAGGGTIVIDKTDKSAPAISNVQTSELKPNSVTISWNTNEGADSFVEYGNDSSYGKTIGKYDDETKHQVILENLASANKYSYRVGGKDNSGNLSRSSNQTFTTPALTEADIASGATVDGSSIDENNPNKE</sequence>
<proteinExistence type="predicted"/>
<feature type="domain" description="Fibronectin type-III" evidence="5">
    <location>
        <begin position="1906"/>
        <end position="2003"/>
    </location>
</feature>
<dbReference type="GO" id="GO:0003993">
    <property type="term" value="F:acid phosphatase activity"/>
    <property type="evidence" value="ECO:0007669"/>
    <property type="project" value="InterPro"/>
</dbReference>
<dbReference type="InterPro" id="IPR013783">
    <property type="entry name" value="Ig-like_fold"/>
</dbReference>
<evidence type="ECO:0000256" key="4">
    <source>
        <dbReference type="SAM" id="Phobius"/>
    </source>
</evidence>
<feature type="domain" description="Fibronectin type-III" evidence="5">
    <location>
        <begin position="2585"/>
        <end position="2673"/>
    </location>
</feature>
<feature type="non-terminal residue" evidence="6">
    <location>
        <position position="2697"/>
    </location>
</feature>
<protein>
    <submittedName>
        <fullName evidence="6">Serine-rich adhesin, platelet-type</fullName>
    </submittedName>
</protein>
<dbReference type="InterPro" id="IPR039331">
    <property type="entry name" value="PAPs-like"/>
</dbReference>
<gene>
    <name evidence="6" type="ORF">UT64_C0043G0004</name>
</gene>
<dbReference type="InterPro" id="IPR015914">
    <property type="entry name" value="PAPs_N"/>
</dbReference>
<dbReference type="PROSITE" id="PS50853">
    <property type="entry name" value="FN3"/>
    <property type="match status" value="9"/>
</dbReference>
<dbReference type="PANTHER" id="PTHR22953:SF153">
    <property type="entry name" value="PURPLE ACID PHOSPHATASE"/>
    <property type="match status" value="1"/>
</dbReference>
<dbReference type="PANTHER" id="PTHR22953">
    <property type="entry name" value="ACID PHOSPHATASE RELATED"/>
    <property type="match status" value="1"/>
</dbReference>
<dbReference type="EMBL" id="LBXO01000043">
    <property type="protein sequence ID" value="KKR32072.1"/>
    <property type="molecule type" value="Genomic_DNA"/>
</dbReference>
<dbReference type="InterPro" id="IPR036116">
    <property type="entry name" value="FN3_sf"/>
</dbReference>
<feature type="domain" description="Fibronectin type-III" evidence="5">
    <location>
        <begin position="1703"/>
        <end position="1798"/>
    </location>
</feature>
<evidence type="ECO:0000313" key="6">
    <source>
        <dbReference type="EMBL" id="KKR32072.1"/>
    </source>
</evidence>
<keyword evidence="2" id="KW-0175">Coiled coil</keyword>
<feature type="domain" description="Fibronectin type-III" evidence="5">
    <location>
        <begin position="2312"/>
        <end position="2415"/>
    </location>
</feature>
<feature type="domain" description="Fibronectin type-III" evidence="5">
    <location>
        <begin position="1408"/>
        <end position="1503"/>
    </location>
</feature>
<evidence type="ECO:0000256" key="3">
    <source>
        <dbReference type="SAM" id="MobiDB-lite"/>
    </source>
</evidence>
<name>A0A0G0T2K7_9BACT</name>
<dbReference type="Gene3D" id="2.60.40.380">
    <property type="entry name" value="Purple acid phosphatase-like, N-terminal"/>
    <property type="match status" value="5"/>
</dbReference>
<evidence type="ECO:0000256" key="1">
    <source>
        <dbReference type="ARBA" id="ARBA00022729"/>
    </source>
</evidence>
<keyword evidence="4" id="KW-0812">Transmembrane</keyword>
<feature type="transmembrane region" description="Helical" evidence="4">
    <location>
        <begin position="95"/>
        <end position="119"/>
    </location>
</feature>
<dbReference type="SUPFAM" id="SSF49265">
    <property type="entry name" value="Fibronectin type III"/>
    <property type="match status" value="3"/>
</dbReference>
<evidence type="ECO:0000259" key="5">
    <source>
        <dbReference type="PROSITE" id="PS50853"/>
    </source>
</evidence>
<feature type="transmembrane region" description="Helical" evidence="4">
    <location>
        <begin position="36"/>
        <end position="59"/>
    </location>
</feature>
<evidence type="ECO:0000256" key="2">
    <source>
        <dbReference type="SAM" id="Coils"/>
    </source>
</evidence>
<dbReference type="SUPFAM" id="SSF49363">
    <property type="entry name" value="Purple acid phosphatase, N-terminal domain"/>
    <property type="match status" value="5"/>
</dbReference>
<keyword evidence="1" id="KW-0732">Signal</keyword>
<evidence type="ECO:0000313" key="7">
    <source>
        <dbReference type="Proteomes" id="UP000034137"/>
    </source>
</evidence>
<dbReference type="Gene3D" id="2.60.40.10">
    <property type="entry name" value="Immunoglobulins"/>
    <property type="match status" value="7"/>
</dbReference>
<accession>A0A0G0T2K7</accession>
<feature type="compositionally biased region" description="Gly residues" evidence="3">
    <location>
        <begin position="349"/>
        <end position="361"/>
    </location>
</feature>
<comment type="caution">
    <text evidence="6">The sequence shown here is derived from an EMBL/GenBank/DDBJ whole genome shotgun (WGS) entry which is preliminary data.</text>
</comment>
<dbReference type="InterPro" id="IPR008963">
    <property type="entry name" value="Purple_acid_Pase-like_N"/>
</dbReference>
<feature type="coiled-coil region" evidence="2">
    <location>
        <begin position="2534"/>
        <end position="2568"/>
    </location>
</feature>
<dbReference type="Pfam" id="PF16656">
    <property type="entry name" value="Pur_ac_phosph_N"/>
    <property type="match status" value="5"/>
</dbReference>
<feature type="region of interest" description="Disordered" evidence="3">
    <location>
        <begin position="334"/>
        <end position="365"/>
    </location>
</feature>
<dbReference type="Proteomes" id="UP000034137">
    <property type="component" value="Unassembled WGS sequence"/>
</dbReference>